<keyword evidence="3" id="KW-1185">Reference proteome</keyword>
<dbReference type="InterPro" id="IPR051159">
    <property type="entry name" value="Hexapeptide_acetyltransf"/>
</dbReference>
<dbReference type="Pfam" id="PF00132">
    <property type="entry name" value="Hexapep"/>
    <property type="match status" value="1"/>
</dbReference>
<dbReference type="GO" id="GO:0005524">
    <property type="term" value="F:ATP binding"/>
    <property type="evidence" value="ECO:0007669"/>
    <property type="project" value="InterPro"/>
</dbReference>
<keyword evidence="2" id="KW-0808">Transferase</keyword>
<evidence type="ECO:0000259" key="1">
    <source>
        <dbReference type="PROSITE" id="PS50011"/>
    </source>
</evidence>
<dbReference type="AlphaFoldDB" id="A0A2A5JVZ3"/>
<proteinExistence type="predicted"/>
<dbReference type="OrthoDB" id="9815592at2"/>
<dbReference type="InterPro" id="IPR000719">
    <property type="entry name" value="Prot_kinase_dom"/>
</dbReference>
<dbReference type="EMBL" id="NKHF01000004">
    <property type="protein sequence ID" value="PCK33642.1"/>
    <property type="molecule type" value="Genomic_DNA"/>
</dbReference>
<accession>A0A2A5JVZ3</accession>
<dbReference type="InterPro" id="IPR001451">
    <property type="entry name" value="Hexapep"/>
</dbReference>
<dbReference type="CDD" id="cd04647">
    <property type="entry name" value="LbH_MAT_like"/>
    <property type="match status" value="1"/>
</dbReference>
<dbReference type="Gene3D" id="2.160.10.10">
    <property type="entry name" value="Hexapeptide repeat proteins"/>
    <property type="match status" value="1"/>
</dbReference>
<evidence type="ECO:0000313" key="2">
    <source>
        <dbReference type="EMBL" id="PCK33642.1"/>
    </source>
</evidence>
<dbReference type="PANTHER" id="PTHR23416">
    <property type="entry name" value="SIALIC ACID SYNTHASE-RELATED"/>
    <property type="match status" value="1"/>
</dbReference>
<protein>
    <submittedName>
        <fullName evidence="2">Acetyltransferase</fullName>
    </submittedName>
</protein>
<evidence type="ECO:0000313" key="3">
    <source>
        <dbReference type="Proteomes" id="UP000228621"/>
    </source>
</evidence>
<dbReference type="PROSITE" id="PS50011">
    <property type="entry name" value="PROTEIN_KINASE_DOM"/>
    <property type="match status" value="1"/>
</dbReference>
<dbReference type="GO" id="GO:0004672">
    <property type="term" value="F:protein kinase activity"/>
    <property type="evidence" value="ECO:0007669"/>
    <property type="project" value="InterPro"/>
</dbReference>
<reference evidence="3" key="1">
    <citation type="journal article" date="2019" name="Genome Announc.">
        <title>Draft Genome Sequence of Pseudoalteromonas piscicida Strain 36Y ROTHPW, an Hypersaline Seawater Isolate from the South Coast of Sonora, Mexico.</title>
        <authorList>
            <person name="Sanchez-Diaz R."/>
            <person name="Molina-Garza Z.J."/>
            <person name="Cruz-Suarez L.E."/>
            <person name="Selvin J."/>
            <person name="Kiran G.S."/>
            <person name="Ibarra-Gamez J.C."/>
            <person name="Gomez-Gil B."/>
            <person name="Galaviz-Silva L."/>
        </authorList>
    </citation>
    <scope>NUCLEOTIDE SEQUENCE [LARGE SCALE GENOMIC DNA]</scope>
    <source>
        <strain evidence="3">36Y_RITHPW</strain>
    </source>
</reference>
<sequence>MLQQLDDVQAIELLAGVLQIVDTLHSQKLQKYNRSLPLADLFVDRWERAKCLDFGEGTSIYNSCLVLGDVKVGSNTWIGPQVVLDGSGGLSIGSNCSLSANVQIYTHDSVAWATSGGTESYIYEETIIGNNCYIGPNVVIAKGVSIGDGCVVGANSFVNDDVKENTRVAGNPAKPIGR</sequence>
<dbReference type="SUPFAM" id="SSF51161">
    <property type="entry name" value="Trimeric LpxA-like enzymes"/>
    <property type="match status" value="1"/>
</dbReference>
<dbReference type="InterPro" id="IPR011004">
    <property type="entry name" value="Trimer_LpxA-like_sf"/>
</dbReference>
<feature type="domain" description="Protein kinase" evidence="1">
    <location>
        <begin position="1"/>
        <end position="178"/>
    </location>
</feature>
<gene>
    <name evidence="2" type="ORF">CEX98_00910</name>
</gene>
<dbReference type="Pfam" id="PF14602">
    <property type="entry name" value="Hexapep_2"/>
    <property type="match status" value="1"/>
</dbReference>
<organism evidence="2 3">
    <name type="scientific">Pseudoalteromonas piscicida</name>
    <dbReference type="NCBI Taxonomy" id="43662"/>
    <lineage>
        <taxon>Bacteria</taxon>
        <taxon>Pseudomonadati</taxon>
        <taxon>Pseudomonadota</taxon>
        <taxon>Gammaproteobacteria</taxon>
        <taxon>Alteromonadales</taxon>
        <taxon>Pseudoalteromonadaceae</taxon>
        <taxon>Pseudoalteromonas</taxon>
    </lineage>
</organism>
<comment type="caution">
    <text evidence="2">The sequence shown here is derived from an EMBL/GenBank/DDBJ whole genome shotgun (WGS) entry which is preliminary data.</text>
</comment>
<dbReference type="Proteomes" id="UP000228621">
    <property type="component" value="Unassembled WGS sequence"/>
</dbReference>
<name>A0A2A5JVZ3_PSEO7</name>